<dbReference type="InterPro" id="IPR023614">
    <property type="entry name" value="Porin_dom_sf"/>
</dbReference>
<dbReference type="eggNOG" id="COG3203">
    <property type="taxonomic scope" value="Bacteria"/>
</dbReference>
<protein>
    <recommendedName>
        <fullName evidence="3">Sulfate ABC transporter permease</fullName>
    </recommendedName>
</protein>
<keyword evidence="2" id="KW-1185">Reference proteome</keyword>
<dbReference type="SUPFAM" id="SSF56935">
    <property type="entry name" value="Porins"/>
    <property type="match status" value="1"/>
</dbReference>
<name>E8LVD3_9VIBR</name>
<accession>E8LVD3</accession>
<comment type="caution">
    <text evidence="1">The sequence shown here is derived from an EMBL/GenBank/DDBJ whole genome shotgun (WGS) entry which is preliminary data.</text>
</comment>
<evidence type="ECO:0008006" key="3">
    <source>
        <dbReference type="Google" id="ProtNLM"/>
    </source>
</evidence>
<dbReference type="Proteomes" id="UP000004371">
    <property type="component" value="Unassembled WGS sequence"/>
</dbReference>
<sequence>MSSINLLSKTLKETGLVVLAILPFSSYAQYSVSDNIQVSGFGTVSAAKSDNDTPVIANRDVTDEWCFDCDTTLGLQLNWLMDTNLRSTLQVVKRPQDHFSSPELERASLEYSFGDTRVTAGRLRVPLFIMSEYYYVSSAYPWLRLPLEIYTNNLGITYYDGVTADMSFLLGDDLQLSVSPFYSIPREVDYLYYGETLSLDISRAIGVSSELYYGDNLVRFAYVNVDAALQGELPGLPVYKMNIFSLGLSHYFGPLHFQAETMLTNDISANWYAGFDYNFGQITPYIQYGQTRVSTSSESYLIGFRYDWTPQLNTSVEWQRFAGEENVISGQFTQPQDPTKPLTSKVDVISIGLSFTF</sequence>
<dbReference type="STRING" id="945543.VIBR0546_14570"/>
<gene>
    <name evidence="1" type="ORF">VIBR0546_14570</name>
</gene>
<evidence type="ECO:0000313" key="2">
    <source>
        <dbReference type="Proteomes" id="UP000004371"/>
    </source>
</evidence>
<evidence type="ECO:0000313" key="1">
    <source>
        <dbReference type="EMBL" id="EGA65518.1"/>
    </source>
</evidence>
<organism evidence="1 2">
    <name type="scientific">Vibrio brasiliensis LMG 20546</name>
    <dbReference type="NCBI Taxonomy" id="945543"/>
    <lineage>
        <taxon>Bacteria</taxon>
        <taxon>Pseudomonadati</taxon>
        <taxon>Pseudomonadota</taxon>
        <taxon>Gammaproteobacteria</taxon>
        <taxon>Vibrionales</taxon>
        <taxon>Vibrionaceae</taxon>
        <taxon>Vibrio</taxon>
        <taxon>Vibrio oreintalis group</taxon>
    </lineage>
</organism>
<dbReference type="EMBL" id="AEVS01000071">
    <property type="protein sequence ID" value="EGA65518.1"/>
    <property type="molecule type" value="Genomic_DNA"/>
</dbReference>
<dbReference type="AlphaFoldDB" id="E8LVD3"/>
<dbReference type="Gene3D" id="2.40.160.10">
    <property type="entry name" value="Porin"/>
    <property type="match status" value="1"/>
</dbReference>
<reference evidence="1 2" key="1">
    <citation type="journal article" date="2012" name="Int. J. Syst. Evol. Microbiol.">
        <title>Vibrio caribbeanicus sp. nov., isolated from the marine sponge Scleritoderma cyanea.</title>
        <authorList>
            <person name="Hoffmann M."/>
            <person name="Monday S.R."/>
            <person name="Allard M.W."/>
            <person name="Strain E.A."/>
            <person name="Whittaker P."/>
            <person name="Naum M."/>
            <person name="McCarthy P.J."/>
            <person name="Lopez J.V."/>
            <person name="Fischer M."/>
            <person name="Brown E.W."/>
        </authorList>
    </citation>
    <scope>NUCLEOTIDE SEQUENCE [LARGE SCALE GENOMIC DNA]</scope>
    <source>
        <strain evidence="1 2">LMG 20546</strain>
    </source>
</reference>
<dbReference type="RefSeq" id="WP_006879802.1">
    <property type="nucleotide sequence ID" value="NZ_AEVS01000071.1"/>
</dbReference>
<proteinExistence type="predicted"/>